<organism evidence="1 2">
    <name type="scientific">Plasmodium yoelii yoelii</name>
    <dbReference type="NCBI Taxonomy" id="73239"/>
    <lineage>
        <taxon>Eukaryota</taxon>
        <taxon>Sar</taxon>
        <taxon>Alveolata</taxon>
        <taxon>Apicomplexa</taxon>
        <taxon>Aconoidasida</taxon>
        <taxon>Haemosporida</taxon>
        <taxon>Plasmodiidae</taxon>
        <taxon>Plasmodium</taxon>
        <taxon>Plasmodium (Vinckeia)</taxon>
    </lineage>
</organism>
<dbReference type="InParanoid" id="Q7R7N6"/>
<evidence type="ECO:0000313" key="2">
    <source>
        <dbReference type="Proteomes" id="UP000008553"/>
    </source>
</evidence>
<accession>Q7R7N6</accession>
<proteinExistence type="predicted"/>
<sequence>MKGIIYHIPYKGFITHSYIELCITQYVSLYVEAFYL</sequence>
<evidence type="ECO:0000313" key="1">
    <source>
        <dbReference type="EMBL" id="EAA20035.1"/>
    </source>
</evidence>
<protein>
    <submittedName>
        <fullName evidence="1">Uncharacterized protein</fullName>
    </submittedName>
</protein>
<feature type="non-terminal residue" evidence="1">
    <location>
        <position position="36"/>
    </location>
</feature>
<name>Q7R7N6_PLAYO</name>
<dbReference type="EMBL" id="AABL01002799">
    <property type="protein sequence ID" value="EAA20035.1"/>
    <property type="molecule type" value="Genomic_DNA"/>
</dbReference>
<comment type="caution">
    <text evidence="1">The sequence shown here is derived from an EMBL/GenBank/DDBJ whole genome shotgun (WGS) entry which is preliminary data.</text>
</comment>
<dbReference type="PaxDb" id="73239-Q7R7N6"/>
<gene>
    <name evidence="1" type="ORF">PY07547</name>
</gene>
<dbReference type="Proteomes" id="UP000008553">
    <property type="component" value="Unassembled WGS sequence"/>
</dbReference>
<keyword evidence="2" id="KW-1185">Reference proteome</keyword>
<reference evidence="1 2" key="1">
    <citation type="journal article" date="2002" name="Nature">
        <title>Genome sequence and comparative analysis of the model rodent malaria parasite Plasmodium yoelii yoelii.</title>
        <authorList>
            <person name="Carlton J.M."/>
            <person name="Angiuoli S.V."/>
            <person name="Suh B.B."/>
            <person name="Kooij T.W."/>
            <person name="Pertea M."/>
            <person name="Silva J.C."/>
            <person name="Ermolaeva M.D."/>
            <person name="Allen J.E."/>
            <person name="Selengut J.D."/>
            <person name="Koo H.L."/>
            <person name="Peterson J.D."/>
            <person name="Pop M."/>
            <person name="Kosack D.S."/>
            <person name="Shumway M.F."/>
            <person name="Bidwell S.L."/>
            <person name="Shallom S.J."/>
            <person name="van Aken S.E."/>
            <person name="Riedmuller S.B."/>
            <person name="Feldblyum T.V."/>
            <person name="Cho J.K."/>
            <person name="Quackenbush J."/>
            <person name="Sedegah M."/>
            <person name="Shoaibi A."/>
            <person name="Cummings L.M."/>
            <person name="Florens L."/>
            <person name="Yates J.R."/>
            <person name="Raine J.D."/>
            <person name="Sinden R.E."/>
            <person name="Harris M.A."/>
            <person name="Cunningham D.A."/>
            <person name="Preiser P.R."/>
            <person name="Bergman L.W."/>
            <person name="Vaidya A.B."/>
            <person name="van Lin L.H."/>
            <person name="Janse C.J."/>
            <person name="Waters A.P."/>
            <person name="Smith H.O."/>
            <person name="White O.R."/>
            <person name="Salzberg S.L."/>
            <person name="Venter J.C."/>
            <person name="Fraser C.M."/>
            <person name="Hoffman S.L."/>
            <person name="Gardner M.J."/>
            <person name="Carucci D.J."/>
        </authorList>
    </citation>
    <scope>NUCLEOTIDE SEQUENCE [LARGE SCALE GENOMIC DNA]</scope>
    <source>
        <strain evidence="1 2">17XNL</strain>
    </source>
</reference>
<dbReference type="AlphaFoldDB" id="Q7R7N6"/>